<name>A0ABD2N4C8_9CUCU</name>
<comment type="caution">
    <text evidence="2">The sequence shown here is derived from an EMBL/GenBank/DDBJ whole genome shotgun (WGS) entry which is preliminary data.</text>
</comment>
<proteinExistence type="predicted"/>
<reference evidence="2 3" key="1">
    <citation type="journal article" date="2021" name="BMC Biol.">
        <title>Horizontally acquired antibacterial genes associated with adaptive radiation of ladybird beetles.</title>
        <authorList>
            <person name="Li H.S."/>
            <person name="Tang X.F."/>
            <person name="Huang Y.H."/>
            <person name="Xu Z.Y."/>
            <person name="Chen M.L."/>
            <person name="Du X.Y."/>
            <person name="Qiu B.Y."/>
            <person name="Chen P.T."/>
            <person name="Zhang W."/>
            <person name="Slipinski A."/>
            <person name="Escalona H.E."/>
            <person name="Waterhouse R.M."/>
            <person name="Zwick A."/>
            <person name="Pang H."/>
        </authorList>
    </citation>
    <scope>NUCLEOTIDE SEQUENCE [LARGE SCALE GENOMIC DNA]</scope>
    <source>
        <strain evidence="2">SYSU2018</strain>
    </source>
</reference>
<feature type="compositionally biased region" description="Basic residues" evidence="1">
    <location>
        <begin position="81"/>
        <end position="90"/>
    </location>
</feature>
<feature type="region of interest" description="Disordered" evidence="1">
    <location>
        <begin position="36"/>
        <end position="90"/>
    </location>
</feature>
<protein>
    <submittedName>
        <fullName evidence="2">Uncharacterized protein</fullName>
    </submittedName>
</protein>
<gene>
    <name evidence="2" type="ORF">HHI36_014858</name>
</gene>
<feature type="region of interest" description="Disordered" evidence="1">
    <location>
        <begin position="1"/>
        <end position="24"/>
    </location>
</feature>
<dbReference type="AlphaFoldDB" id="A0ABD2N4C8"/>
<keyword evidence="3" id="KW-1185">Reference proteome</keyword>
<organism evidence="2 3">
    <name type="scientific">Cryptolaemus montrouzieri</name>
    <dbReference type="NCBI Taxonomy" id="559131"/>
    <lineage>
        <taxon>Eukaryota</taxon>
        <taxon>Metazoa</taxon>
        <taxon>Ecdysozoa</taxon>
        <taxon>Arthropoda</taxon>
        <taxon>Hexapoda</taxon>
        <taxon>Insecta</taxon>
        <taxon>Pterygota</taxon>
        <taxon>Neoptera</taxon>
        <taxon>Endopterygota</taxon>
        <taxon>Coleoptera</taxon>
        <taxon>Polyphaga</taxon>
        <taxon>Cucujiformia</taxon>
        <taxon>Coccinelloidea</taxon>
        <taxon>Coccinellidae</taxon>
        <taxon>Scymninae</taxon>
        <taxon>Scymnini</taxon>
        <taxon>Cryptolaemus</taxon>
    </lineage>
</organism>
<evidence type="ECO:0000256" key="1">
    <source>
        <dbReference type="SAM" id="MobiDB-lite"/>
    </source>
</evidence>
<feature type="compositionally biased region" description="Pro residues" evidence="1">
    <location>
        <begin position="58"/>
        <end position="68"/>
    </location>
</feature>
<dbReference type="EMBL" id="JABFTP020000062">
    <property type="protein sequence ID" value="KAL3273412.1"/>
    <property type="molecule type" value="Genomic_DNA"/>
</dbReference>
<accession>A0ABD2N4C8</accession>
<feature type="compositionally biased region" description="Polar residues" evidence="1">
    <location>
        <begin position="1"/>
        <end position="15"/>
    </location>
</feature>
<evidence type="ECO:0000313" key="3">
    <source>
        <dbReference type="Proteomes" id="UP001516400"/>
    </source>
</evidence>
<dbReference type="Proteomes" id="UP001516400">
    <property type="component" value="Unassembled WGS sequence"/>
</dbReference>
<evidence type="ECO:0000313" key="2">
    <source>
        <dbReference type="EMBL" id="KAL3273412.1"/>
    </source>
</evidence>
<sequence>MSINNIQSTNEQIESANPEDELNSVNLQNVLQPIEMDRRSSNINLAACGSHNSQSTPKRPPSPSPPNSPDINTQNSEYRIKKPIQNKHKR</sequence>